<evidence type="ECO:0000256" key="2">
    <source>
        <dbReference type="ARBA" id="ARBA00022723"/>
    </source>
</evidence>
<evidence type="ECO:0000259" key="5">
    <source>
        <dbReference type="Pfam" id="PF01850"/>
    </source>
</evidence>
<dbReference type="SUPFAM" id="SSF88723">
    <property type="entry name" value="PIN domain-like"/>
    <property type="match status" value="1"/>
</dbReference>
<proteinExistence type="predicted"/>
<keyword evidence="2" id="KW-0479">Metal-binding</keyword>
<dbReference type="Gene3D" id="3.40.50.1010">
    <property type="entry name" value="5'-nuclease"/>
    <property type="match status" value="1"/>
</dbReference>
<sequence>MSPTPEPLVRTIVLDSEGLSRAVRRERTVTDWLSTALSGDITVLTSAATLVEVIHPKINHPALEWTLPRIVVSPVTEEIARSASALLARNRLHGHRHAIDAILCATALAADGPTVVLTSDPDGLKTLCAGGAGVVKL</sequence>
<dbReference type="Proteomes" id="UP000654947">
    <property type="component" value="Unassembled WGS sequence"/>
</dbReference>
<evidence type="ECO:0000256" key="4">
    <source>
        <dbReference type="ARBA" id="ARBA00022842"/>
    </source>
</evidence>
<protein>
    <recommendedName>
        <fullName evidence="5">PIN domain-containing protein</fullName>
    </recommendedName>
</protein>
<evidence type="ECO:0000313" key="7">
    <source>
        <dbReference type="Proteomes" id="UP000654947"/>
    </source>
</evidence>
<evidence type="ECO:0000256" key="3">
    <source>
        <dbReference type="ARBA" id="ARBA00022801"/>
    </source>
</evidence>
<feature type="domain" description="PIN" evidence="5">
    <location>
        <begin position="12"/>
        <end position="122"/>
    </location>
</feature>
<dbReference type="GO" id="GO:0046872">
    <property type="term" value="F:metal ion binding"/>
    <property type="evidence" value="ECO:0007669"/>
    <property type="project" value="UniProtKB-KW"/>
</dbReference>
<dbReference type="GO" id="GO:0004518">
    <property type="term" value="F:nuclease activity"/>
    <property type="evidence" value="ECO:0007669"/>
    <property type="project" value="UniProtKB-KW"/>
</dbReference>
<organism evidence="6 7">
    <name type="scientific">Nocardiopsis kunsanensis</name>
    <dbReference type="NCBI Taxonomy" id="141693"/>
    <lineage>
        <taxon>Bacteria</taxon>
        <taxon>Bacillati</taxon>
        <taxon>Actinomycetota</taxon>
        <taxon>Actinomycetes</taxon>
        <taxon>Streptosporangiales</taxon>
        <taxon>Nocardiopsidaceae</taxon>
        <taxon>Nocardiopsis</taxon>
    </lineage>
</organism>
<comment type="caution">
    <text evidence="6">The sequence shown here is derived from an EMBL/GenBank/DDBJ whole genome shotgun (WGS) entry which is preliminary data.</text>
</comment>
<dbReference type="AlphaFoldDB" id="A0A918XDJ6"/>
<keyword evidence="1" id="KW-0540">Nuclease</keyword>
<keyword evidence="7" id="KW-1185">Reference proteome</keyword>
<keyword evidence="3" id="KW-0378">Hydrolase</keyword>
<dbReference type="Pfam" id="PF01850">
    <property type="entry name" value="PIN"/>
    <property type="match status" value="1"/>
</dbReference>
<dbReference type="RefSeq" id="WP_017575063.1">
    <property type="nucleotide sequence ID" value="NZ_BMXL01000010.1"/>
</dbReference>
<dbReference type="InterPro" id="IPR029060">
    <property type="entry name" value="PIN-like_dom_sf"/>
</dbReference>
<evidence type="ECO:0000256" key="1">
    <source>
        <dbReference type="ARBA" id="ARBA00022722"/>
    </source>
</evidence>
<gene>
    <name evidence="6" type="ORF">GCM10007147_23670</name>
</gene>
<dbReference type="EMBL" id="BMXL01000010">
    <property type="protein sequence ID" value="GHD26006.1"/>
    <property type="molecule type" value="Genomic_DNA"/>
</dbReference>
<reference evidence="6 7" key="1">
    <citation type="journal article" date="2014" name="Int. J. Syst. Evol. Microbiol.">
        <title>Complete genome sequence of Corynebacterium casei LMG S-19264T (=DSM 44701T), isolated from a smear-ripened cheese.</title>
        <authorList>
            <consortium name="US DOE Joint Genome Institute (JGI-PGF)"/>
            <person name="Walter F."/>
            <person name="Albersmeier A."/>
            <person name="Kalinowski J."/>
            <person name="Ruckert C."/>
        </authorList>
    </citation>
    <scope>NUCLEOTIDE SEQUENCE [LARGE SCALE GENOMIC DNA]</scope>
    <source>
        <strain evidence="6 7">KCTC 19473</strain>
    </source>
</reference>
<keyword evidence="4" id="KW-0460">Magnesium</keyword>
<dbReference type="InterPro" id="IPR002716">
    <property type="entry name" value="PIN_dom"/>
</dbReference>
<dbReference type="GO" id="GO:0016787">
    <property type="term" value="F:hydrolase activity"/>
    <property type="evidence" value="ECO:0007669"/>
    <property type="project" value="UniProtKB-KW"/>
</dbReference>
<accession>A0A918XDJ6</accession>
<evidence type="ECO:0000313" key="6">
    <source>
        <dbReference type="EMBL" id="GHD26006.1"/>
    </source>
</evidence>
<name>A0A918XDJ6_9ACTN</name>